<dbReference type="PROSITE" id="PS51904">
    <property type="entry name" value="GLYCOSYL_HYDROL_F25_2"/>
    <property type="match status" value="1"/>
</dbReference>
<accession>A0A1H9KWU3</accession>
<evidence type="ECO:0000256" key="5">
    <source>
        <dbReference type="PROSITE-ProRule" id="PRU00591"/>
    </source>
</evidence>
<comment type="similarity">
    <text evidence="1">Belongs to the glycosyl hydrolase 25 family.</text>
</comment>
<evidence type="ECO:0000256" key="4">
    <source>
        <dbReference type="ARBA" id="ARBA00023295"/>
    </source>
</evidence>
<evidence type="ECO:0000256" key="1">
    <source>
        <dbReference type="ARBA" id="ARBA00010646"/>
    </source>
</evidence>
<dbReference type="RefSeq" id="WP_074753822.1">
    <property type="nucleotide sequence ID" value="NZ_FOGJ01000001.1"/>
</dbReference>
<keyword evidence="2" id="KW-0677">Repeat</keyword>
<dbReference type="CDD" id="cd06414">
    <property type="entry name" value="GH25_LytC-like"/>
    <property type="match status" value="1"/>
</dbReference>
<feature type="signal peptide" evidence="6">
    <location>
        <begin position="1"/>
        <end position="25"/>
    </location>
</feature>
<dbReference type="Gene3D" id="3.20.20.80">
    <property type="entry name" value="Glycosidases"/>
    <property type="match status" value="1"/>
</dbReference>
<dbReference type="PROSITE" id="PS51170">
    <property type="entry name" value="CW"/>
    <property type="match status" value="1"/>
</dbReference>
<dbReference type="Pfam" id="PF01473">
    <property type="entry name" value="Choline_bind_1"/>
    <property type="match status" value="3"/>
</dbReference>
<evidence type="ECO:0000256" key="3">
    <source>
        <dbReference type="ARBA" id="ARBA00022801"/>
    </source>
</evidence>
<sequence length="612" mass="66368">MSKKVIRRLTAMLSAIVISLASALAAPQAVVDVQAAPVIARGIDVSHYQGAINWTAVANSGITFAFVRVGTSNTIDTQYINNLQGAAAAGLRVGVYWYTYAMSPEQAASEASLLLQLIAPYQVSFPVVIDIEAQCQKALNMAQQQAIVNTFCTIVSDAGYMPMVYASRNWYVQRLGDVSWQKWVAQYSDTNTMPYSYGVWQYTSSGSVPGINGRVDMDYLFTDYSSVIIPEGFLTTAKGTYYYNNYRWQKGWVRPAAGGKYFCDASNGLVWKGWMNDGVNQYYLDPANGGNAKVGLADIENSRYYFDAEGIMQTGLLTVGEGIQTYFGADGKAVKGFVPLPDGTRYFNDDYVMLTGLQSIGDNLYYLGADGIMRTGLLGLDTGIYYFDAEGKAYTGFYTDAATAKTYYFEPQTRTAVVGLQTINNNLYYFNENAVMQTGMLGVGGAKYMFGADGAAVSGFYTDPATGGVYYFDPKTHAAAVGNVTIDKASYFFNAEGLMQTGFVGDYFFGADGKMVAGQMFSDGVNFYIAGKDGLILKGLNKTKDGTYMLDPVDGHMVIGFVQIGDGFFYFAEDGKMVAGATVNIAGLDCTFDKNGKLIAPEGLVPPVVAVY</sequence>
<dbReference type="SUPFAM" id="SSF51445">
    <property type="entry name" value="(Trans)glycosidases"/>
    <property type="match status" value="1"/>
</dbReference>
<name>A0A1H9KWU3_BUTFI</name>
<dbReference type="InterPro" id="IPR017853">
    <property type="entry name" value="GH"/>
</dbReference>
<dbReference type="SMART" id="SM00641">
    <property type="entry name" value="Glyco_25"/>
    <property type="match status" value="1"/>
</dbReference>
<feature type="chain" id="PRO_5039155359" evidence="6">
    <location>
        <begin position="26"/>
        <end position="612"/>
    </location>
</feature>
<feature type="repeat" description="Cell wall-binding" evidence="5">
    <location>
        <begin position="417"/>
        <end position="436"/>
    </location>
</feature>
<dbReference type="GO" id="GO:0009253">
    <property type="term" value="P:peptidoglycan catabolic process"/>
    <property type="evidence" value="ECO:0007669"/>
    <property type="project" value="InterPro"/>
</dbReference>
<dbReference type="Proteomes" id="UP000182584">
    <property type="component" value="Unassembled WGS sequence"/>
</dbReference>
<keyword evidence="3" id="KW-0378">Hydrolase</keyword>
<organism evidence="7 8">
    <name type="scientific">Butyrivibrio fibrisolvens</name>
    <dbReference type="NCBI Taxonomy" id="831"/>
    <lineage>
        <taxon>Bacteria</taxon>
        <taxon>Bacillati</taxon>
        <taxon>Bacillota</taxon>
        <taxon>Clostridia</taxon>
        <taxon>Lachnospirales</taxon>
        <taxon>Lachnospiraceae</taxon>
        <taxon>Butyrivibrio</taxon>
    </lineage>
</organism>
<dbReference type="GO" id="GO:0016052">
    <property type="term" value="P:carbohydrate catabolic process"/>
    <property type="evidence" value="ECO:0007669"/>
    <property type="project" value="TreeGrafter"/>
</dbReference>
<dbReference type="InterPro" id="IPR002053">
    <property type="entry name" value="Glyco_hydro_25"/>
</dbReference>
<evidence type="ECO:0000256" key="6">
    <source>
        <dbReference type="SAM" id="SignalP"/>
    </source>
</evidence>
<keyword evidence="6" id="KW-0732">Signal</keyword>
<dbReference type="InterPro" id="IPR018077">
    <property type="entry name" value="Glyco_hydro_fam25_subgr"/>
</dbReference>
<dbReference type="AlphaFoldDB" id="A0A1H9KWU3"/>
<dbReference type="GO" id="GO:0003796">
    <property type="term" value="F:lysozyme activity"/>
    <property type="evidence" value="ECO:0007669"/>
    <property type="project" value="InterPro"/>
</dbReference>
<dbReference type="EMBL" id="FOGJ01000001">
    <property type="protein sequence ID" value="SER03664.1"/>
    <property type="molecule type" value="Genomic_DNA"/>
</dbReference>
<dbReference type="eggNOG" id="COG3757">
    <property type="taxonomic scope" value="Bacteria"/>
</dbReference>
<evidence type="ECO:0000313" key="7">
    <source>
        <dbReference type="EMBL" id="SER03664.1"/>
    </source>
</evidence>
<dbReference type="Gene3D" id="2.10.270.10">
    <property type="entry name" value="Cholin Binding"/>
    <property type="match status" value="4"/>
</dbReference>
<protein>
    <submittedName>
        <fullName evidence="7">Lyzozyme M1 (1,4-beta-N-acetylmuramidase), GH25 family</fullName>
    </submittedName>
</protein>
<reference evidence="7 8" key="1">
    <citation type="submission" date="2016-10" db="EMBL/GenBank/DDBJ databases">
        <authorList>
            <person name="de Groot N.N."/>
        </authorList>
    </citation>
    <scope>NUCLEOTIDE SEQUENCE [LARGE SCALE GENOMIC DNA]</scope>
    <source>
        <strain evidence="7 8">AR40</strain>
    </source>
</reference>
<dbReference type="GO" id="GO:0016998">
    <property type="term" value="P:cell wall macromolecule catabolic process"/>
    <property type="evidence" value="ECO:0007669"/>
    <property type="project" value="InterPro"/>
</dbReference>
<dbReference type="eggNOG" id="COG5263">
    <property type="taxonomic scope" value="Bacteria"/>
</dbReference>
<keyword evidence="4" id="KW-0326">Glycosidase</keyword>
<dbReference type="InterPro" id="IPR018337">
    <property type="entry name" value="Cell_wall/Cho-bd_repeat"/>
</dbReference>
<dbReference type="OrthoDB" id="9765879at2"/>
<proteinExistence type="inferred from homology"/>
<evidence type="ECO:0000256" key="2">
    <source>
        <dbReference type="ARBA" id="ARBA00022737"/>
    </source>
</evidence>
<evidence type="ECO:0000313" key="8">
    <source>
        <dbReference type="Proteomes" id="UP000182584"/>
    </source>
</evidence>
<dbReference type="SUPFAM" id="SSF69360">
    <property type="entry name" value="Cell wall binding repeat"/>
    <property type="match status" value="3"/>
</dbReference>
<dbReference type="PANTHER" id="PTHR34135:SF2">
    <property type="entry name" value="LYSOZYME"/>
    <property type="match status" value="1"/>
</dbReference>
<dbReference type="PANTHER" id="PTHR34135">
    <property type="entry name" value="LYSOZYME"/>
    <property type="match status" value="1"/>
</dbReference>
<dbReference type="Pfam" id="PF01183">
    <property type="entry name" value="Glyco_hydro_25"/>
    <property type="match status" value="1"/>
</dbReference>
<gene>
    <name evidence="7" type="ORF">SAMN04487884_101199</name>
</gene>